<name>A0A8H5EYH8_9AGAR</name>
<keyword evidence="2" id="KW-1185">Reference proteome</keyword>
<accession>A0A8H5EYH8</accession>
<evidence type="ECO:0008006" key="3">
    <source>
        <dbReference type="Google" id="ProtNLM"/>
    </source>
</evidence>
<gene>
    <name evidence="1" type="ORF">D9611_003621</name>
</gene>
<sequence length="336" mass="37754">MNLTIRNATLPTELRSVVSGFCPIDALTSLALVSKEFQIYAEKRLYASVAIMVFTQKTGALETLAKSPLKAKYVQFLSVEFYQFKGFTGLDAGVMENLLHAAPSMTNLKDLRIRLRHDVIEQYIHSLDDIICAGHFQLATLFLNDSHDIARIASIQMDLKIVGLFKISSPRLPTSLLLSLQQRSIVLVGLDNLGLPPWTHISLFPELLNLEQARNLASILGQTFQSHPISANPLDAGRIYTVETYIWGVPSHDIFLAFIDSISELFTGLCDLELHLNFLDRMLDEWKREPVKWPRVSVLEVSDWDIGVGNPHNSSTGFTGNTEEFLEFLRHDQSAN</sequence>
<proteinExistence type="predicted"/>
<reference evidence="1 2" key="1">
    <citation type="journal article" date="2020" name="ISME J.">
        <title>Uncovering the hidden diversity of litter-decomposition mechanisms in mushroom-forming fungi.</title>
        <authorList>
            <person name="Floudas D."/>
            <person name="Bentzer J."/>
            <person name="Ahren D."/>
            <person name="Johansson T."/>
            <person name="Persson P."/>
            <person name="Tunlid A."/>
        </authorList>
    </citation>
    <scope>NUCLEOTIDE SEQUENCE [LARGE SCALE GENOMIC DNA]</scope>
    <source>
        <strain evidence="1 2">CBS 175.51</strain>
    </source>
</reference>
<dbReference type="Proteomes" id="UP000541558">
    <property type="component" value="Unassembled WGS sequence"/>
</dbReference>
<dbReference type="EMBL" id="JAACJK010000219">
    <property type="protein sequence ID" value="KAF5316932.1"/>
    <property type="molecule type" value="Genomic_DNA"/>
</dbReference>
<organism evidence="1 2">
    <name type="scientific">Ephemerocybe angulata</name>
    <dbReference type="NCBI Taxonomy" id="980116"/>
    <lineage>
        <taxon>Eukaryota</taxon>
        <taxon>Fungi</taxon>
        <taxon>Dikarya</taxon>
        <taxon>Basidiomycota</taxon>
        <taxon>Agaricomycotina</taxon>
        <taxon>Agaricomycetes</taxon>
        <taxon>Agaricomycetidae</taxon>
        <taxon>Agaricales</taxon>
        <taxon>Agaricineae</taxon>
        <taxon>Psathyrellaceae</taxon>
        <taxon>Ephemerocybe</taxon>
    </lineage>
</organism>
<evidence type="ECO:0000313" key="2">
    <source>
        <dbReference type="Proteomes" id="UP000541558"/>
    </source>
</evidence>
<dbReference type="AlphaFoldDB" id="A0A8H5EYH8"/>
<dbReference type="OrthoDB" id="3065666at2759"/>
<evidence type="ECO:0000313" key="1">
    <source>
        <dbReference type="EMBL" id="KAF5316932.1"/>
    </source>
</evidence>
<comment type="caution">
    <text evidence="1">The sequence shown here is derived from an EMBL/GenBank/DDBJ whole genome shotgun (WGS) entry which is preliminary data.</text>
</comment>
<protein>
    <recommendedName>
        <fullName evidence="3">F-box domain-containing protein</fullName>
    </recommendedName>
</protein>